<accession>A0A1L3FQ18</accession>
<dbReference type="EMBL" id="CP017637">
    <property type="protein sequence ID" value="APG15358.1"/>
    <property type="molecule type" value="Genomic_DNA"/>
</dbReference>
<name>A0A1L3FQ18_BRAJP</name>
<protein>
    <submittedName>
        <fullName evidence="1">Uncharacterized protein</fullName>
    </submittedName>
</protein>
<gene>
    <name evidence="1" type="ORF">BKD09_44420</name>
</gene>
<organism evidence="1 2">
    <name type="scientific">Bradyrhizobium japonicum</name>
    <dbReference type="NCBI Taxonomy" id="375"/>
    <lineage>
        <taxon>Bacteria</taxon>
        <taxon>Pseudomonadati</taxon>
        <taxon>Pseudomonadota</taxon>
        <taxon>Alphaproteobacteria</taxon>
        <taxon>Hyphomicrobiales</taxon>
        <taxon>Nitrobacteraceae</taxon>
        <taxon>Bradyrhizobium</taxon>
    </lineage>
</organism>
<evidence type="ECO:0000313" key="2">
    <source>
        <dbReference type="Proteomes" id="UP000181962"/>
    </source>
</evidence>
<reference evidence="1 2" key="1">
    <citation type="submission" date="2016-11" db="EMBL/GenBank/DDBJ databases">
        <title>Complete Genome Sequence of Bradyrhizobium sp. strain J5, an isolated from soybean nodule in Hokkaido.</title>
        <authorList>
            <person name="Kanehara K."/>
        </authorList>
    </citation>
    <scope>NUCLEOTIDE SEQUENCE [LARGE SCALE GENOMIC DNA]</scope>
    <source>
        <strain evidence="1 2">J5</strain>
    </source>
</reference>
<dbReference type="AlphaFoldDB" id="A0A1L3FQ18"/>
<dbReference type="Proteomes" id="UP000181962">
    <property type="component" value="Chromosome"/>
</dbReference>
<evidence type="ECO:0000313" key="1">
    <source>
        <dbReference type="EMBL" id="APG15358.1"/>
    </source>
</evidence>
<sequence length="62" mass="6512">MLRPTKGMHAPLSAAVARQGYAFAQASDGGSEGMARPDPIIDFAELDAQNCRSGPSSWCGCR</sequence>
<proteinExistence type="predicted"/>